<feature type="region of interest" description="Disordered" evidence="1">
    <location>
        <begin position="377"/>
        <end position="457"/>
    </location>
</feature>
<evidence type="ECO:0000313" key="2">
    <source>
        <dbReference type="EMBL" id="GKZ22325.1"/>
    </source>
</evidence>
<feature type="compositionally biased region" description="Basic residues" evidence="1">
    <location>
        <begin position="378"/>
        <end position="403"/>
    </location>
</feature>
<dbReference type="EMBL" id="BROQ01000050">
    <property type="protein sequence ID" value="GKZ22325.1"/>
    <property type="molecule type" value="Genomic_DNA"/>
</dbReference>
<organism evidence="2 3">
    <name type="scientific">Aspergillus brasiliensis</name>
    <dbReference type="NCBI Taxonomy" id="319629"/>
    <lineage>
        <taxon>Eukaryota</taxon>
        <taxon>Fungi</taxon>
        <taxon>Dikarya</taxon>
        <taxon>Ascomycota</taxon>
        <taxon>Pezizomycotina</taxon>
        <taxon>Eurotiomycetes</taxon>
        <taxon>Eurotiomycetidae</taxon>
        <taxon>Eurotiales</taxon>
        <taxon>Aspergillaceae</taxon>
        <taxon>Aspergillus</taxon>
        <taxon>Aspergillus subgen. Circumdati</taxon>
    </lineage>
</organism>
<feature type="compositionally biased region" description="Low complexity" evidence="1">
    <location>
        <begin position="416"/>
        <end position="428"/>
    </location>
</feature>
<feature type="compositionally biased region" description="Basic residues" evidence="1">
    <location>
        <begin position="1"/>
        <end position="10"/>
    </location>
</feature>
<proteinExistence type="predicted"/>
<feature type="compositionally biased region" description="Basic and acidic residues" evidence="1">
    <location>
        <begin position="17"/>
        <end position="34"/>
    </location>
</feature>
<feature type="region of interest" description="Disordered" evidence="1">
    <location>
        <begin position="1"/>
        <end position="34"/>
    </location>
</feature>
<name>A0A9W6DNW8_9EURO</name>
<accession>A0A9W6DNW8</accession>
<evidence type="ECO:0000313" key="3">
    <source>
        <dbReference type="Proteomes" id="UP001143548"/>
    </source>
</evidence>
<protein>
    <submittedName>
        <fullName evidence="2">Uncharacterized protein</fullName>
    </submittedName>
</protein>
<comment type="caution">
    <text evidence="2">The sequence shown here is derived from an EMBL/GenBank/DDBJ whole genome shotgun (WGS) entry which is preliminary data.</text>
</comment>
<evidence type="ECO:0000256" key="1">
    <source>
        <dbReference type="SAM" id="MobiDB-lite"/>
    </source>
</evidence>
<dbReference type="AlphaFoldDB" id="A0A9W6DNW8"/>
<sequence>MVPSTRRTKRAATNDPEAARSDDETSQESERVYPTDGHFCDREEYHDFFRQLTRIRKGAMFQRGDPPFMHDEFNLLHVLVVDWTSTYCAEENPNYRLKEPCHLSKEACHLSKDDKQEIIASLKGQCVQEDWDSIKALCPPAARRSLCSVLLEAMLYQFIFVTLLDSPFWFMDGRIDPTDVDGDPQFHKRLQHLYERLRVRNRFGAAWIKSAIISESNESIYGGTREEVELAKCNLARRQAFVTQSRDELLGRRVFQLLLRPVEDDEDITIRRDGLQRVLQQAVDTIIYTEGGIFGNSVIYRLPELPVFHYNSDIMVGHVFHGYDQDHTPDWAAAQGGRVLIVTRPGLTYVDIETFGRIGRVPPHRMVQAEVIAEVIKKKPTSGKSKSKRKRKTARKNKSRKHPKADPQSSCMPENSQSASPSQFASAAEAEDDTTEGEKDVPPGQLIPPLRESFWRQ</sequence>
<gene>
    <name evidence="2" type="ORF">AbraCBS73388_008464</name>
</gene>
<dbReference type="Proteomes" id="UP001143548">
    <property type="component" value="Unassembled WGS sequence"/>
</dbReference>
<reference evidence="2" key="1">
    <citation type="submission" date="2022-07" db="EMBL/GenBank/DDBJ databases">
        <title>Taxonomy of Aspergillus series Nigri: significant species reduction supported by multi-species coalescent approaches.</title>
        <authorList>
            <person name="Bian C."/>
            <person name="Kusuya Y."/>
            <person name="Sklenar F."/>
            <person name="D'hooge E."/>
            <person name="Yaguchi T."/>
            <person name="Takahashi H."/>
            <person name="Hubka V."/>
        </authorList>
    </citation>
    <scope>NUCLEOTIDE SEQUENCE</scope>
    <source>
        <strain evidence="2">CBS 733.88</strain>
    </source>
</reference>